<name>A0A0F8WJC0_9ZZZZ</name>
<proteinExistence type="predicted"/>
<reference evidence="1" key="1">
    <citation type="journal article" date="2015" name="Nature">
        <title>Complex archaea that bridge the gap between prokaryotes and eukaryotes.</title>
        <authorList>
            <person name="Spang A."/>
            <person name="Saw J.H."/>
            <person name="Jorgensen S.L."/>
            <person name="Zaremba-Niedzwiedzka K."/>
            <person name="Martijn J."/>
            <person name="Lind A.E."/>
            <person name="van Eijk R."/>
            <person name="Schleper C."/>
            <person name="Guy L."/>
            <person name="Ettema T.J."/>
        </authorList>
    </citation>
    <scope>NUCLEOTIDE SEQUENCE</scope>
</reference>
<protein>
    <submittedName>
        <fullName evidence="1">Uncharacterized protein</fullName>
    </submittedName>
</protein>
<gene>
    <name evidence="1" type="ORF">LCGC14_3146440</name>
</gene>
<organism evidence="1">
    <name type="scientific">marine sediment metagenome</name>
    <dbReference type="NCBI Taxonomy" id="412755"/>
    <lineage>
        <taxon>unclassified sequences</taxon>
        <taxon>metagenomes</taxon>
        <taxon>ecological metagenomes</taxon>
    </lineage>
</organism>
<sequence>FDLLLLKVGPLEVGQWLVGPTFNNIRPALPSEAGAKDGTSFLN</sequence>
<accession>A0A0F8WJC0</accession>
<dbReference type="EMBL" id="LAZR01069132">
    <property type="protein sequence ID" value="KKK48305.1"/>
    <property type="molecule type" value="Genomic_DNA"/>
</dbReference>
<evidence type="ECO:0000313" key="1">
    <source>
        <dbReference type="EMBL" id="KKK48305.1"/>
    </source>
</evidence>
<dbReference type="AlphaFoldDB" id="A0A0F8WJC0"/>
<feature type="non-terminal residue" evidence="1">
    <location>
        <position position="1"/>
    </location>
</feature>
<comment type="caution">
    <text evidence="1">The sequence shown here is derived from an EMBL/GenBank/DDBJ whole genome shotgun (WGS) entry which is preliminary data.</text>
</comment>